<dbReference type="InterPro" id="IPR017896">
    <property type="entry name" value="4Fe4S_Fe-S-bd"/>
</dbReference>
<dbReference type="InterPro" id="IPR017900">
    <property type="entry name" value="4Fe4S_Fe_S_CS"/>
</dbReference>
<dbReference type="Pfam" id="PF01058">
    <property type="entry name" value="Oxidored_q6"/>
    <property type="match status" value="1"/>
</dbReference>
<keyword evidence="4" id="KW-0004">4Fe-4S</keyword>
<keyword evidence="7" id="KW-0411">Iron-sulfur</keyword>
<keyword evidence="6" id="KW-0408">Iron</keyword>
<evidence type="ECO:0000256" key="4">
    <source>
        <dbReference type="ARBA" id="ARBA00022485"/>
    </source>
</evidence>
<dbReference type="PANTHER" id="PTHR42989">
    <property type="entry name" value="HYDROGENASE-4 COMPONENT I"/>
    <property type="match status" value="1"/>
</dbReference>
<dbReference type="Pfam" id="PF13187">
    <property type="entry name" value="Fer4_9"/>
    <property type="match status" value="1"/>
</dbReference>
<dbReference type="RefSeq" id="WP_108958850.1">
    <property type="nucleotide sequence ID" value="NZ_BFAZ01000005.1"/>
</dbReference>
<dbReference type="Proteomes" id="UP000245206">
    <property type="component" value="Unassembled WGS sequence"/>
</dbReference>
<dbReference type="EMBL" id="BFAZ01000005">
    <property type="protein sequence ID" value="GBF41691.1"/>
    <property type="molecule type" value="Genomic_DNA"/>
</dbReference>
<reference evidence="10" key="1">
    <citation type="journal article" date="2019" name="Microbiol. Immunol.">
        <title>Molecular and phenotypic characterization of Leptospira johnsonii sp. nov., Leptospira ellinghausenii sp. nov. and Leptospira ryugenii sp. nov. isolated from soil and water in Japan.</title>
        <authorList>
            <person name="Masuzawa T."/>
            <person name="Saito M."/>
            <person name="Nakao R."/>
            <person name="Nikaido Y."/>
            <person name="Matsumoto M."/>
            <person name="Ogawa M."/>
            <person name="Yokoyama M."/>
            <person name="Hidaka Y."/>
            <person name="Tomita J."/>
            <person name="Sakakibara K."/>
            <person name="Suzuki K."/>
            <person name="Yasuda S."/>
            <person name="Sato H."/>
            <person name="Yamaguchi M."/>
            <person name="Yoshida S.I."/>
            <person name="Koizumi N."/>
            <person name="Kawamura Y."/>
        </authorList>
    </citation>
    <scope>NUCLEOTIDE SEQUENCE [LARGE SCALE GENOMIC DNA]</scope>
    <source>
        <strain evidence="10">E18</strain>
    </source>
</reference>
<evidence type="ECO:0000256" key="5">
    <source>
        <dbReference type="ARBA" id="ARBA00022723"/>
    </source>
</evidence>
<dbReference type="SUPFAM" id="SSF54862">
    <property type="entry name" value="4Fe-4S ferredoxins"/>
    <property type="match status" value="1"/>
</dbReference>
<sequence length="273" mass="30854">MSFLFELKNFFTKKNVLDFEKTSYVHPNQRGIPIPTKAMENGCGNCKECETLCPTKVIQRKGDDLLTMDYGKCLQCGLCVEICPDGKLRNSGFIYTFVLHREEFYITYKNGKLERPNQSKFTLTENQERFRHLTQKRGFLYREVAAGGNNTVESELNASYNSVFDSEREGIRCVASPKHADAIVFSGPVSENMVVPLQTAWDVISEPKALIACGTEAVSGGLFPQGKLPKEPDLYISGDPPRPDVILQAFRLLLGRFSFQFQEALHKFLESEK</sequence>
<gene>
    <name evidence="9" type="primary">hycG</name>
    <name evidence="9" type="ORF">LPTSP2_09720</name>
</gene>
<keyword evidence="5" id="KW-0479">Metal-binding</keyword>
<dbReference type="OrthoDB" id="9786737at2"/>
<protein>
    <submittedName>
        <fullName evidence="9">Metal (Ni/Fe) hydrogenase small subunit</fullName>
    </submittedName>
</protein>
<dbReference type="PANTHER" id="PTHR42989:SF1">
    <property type="entry name" value="FORMATE HYDROGENLYASE SUBUNIT 7-RELATED"/>
    <property type="match status" value="1"/>
</dbReference>
<evidence type="ECO:0000256" key="3">
    <source>
        <dbReference type="ARBA" id="ARBA00010870"/>
    </source>
</evidence>
<comment type="caution">
    <text evidence="9">The sequence shown here is derived from an EMBL/GenBank/DDBJ whole genome shotgun (WGS) entry which is preliminary data.</text>
</comment>
<feature type="domain" description="4Fe-4S ferredoxin-type" evidence="8">
    <location>
        <begin position="64"/>
        <end position="93"/>
    </location>
</feature>
<feature type="domain" description="4Fe-4S ferredoxin-type" evidence="8">
    <location>
        <begin position="33"/>
        <end position="63"/>
    </location>
</feature>
<name>A0A2P2DAN5_9LEPT</name>
<evidence type="ECO:0000256" key="1">
    <source>
        <dbReference type="ARBA" id="ARBA00001966"/>
    </source>
</evidence>
<evidence type="ECO:0000256" key="7">
    <source>
        <dbReference type="ARBA" id="ARBA00023014"/>
    </source>
</evidence>
<dbReference type="GO" id="GO:0051539">
    <property type="term" value="F:4 iron, 4 sulfur cluster binding"/>
    <property type="evidence" value="ECO:0007669"/>
    <property type="project" value="UniProtKB-KW"/>
</dbReference>
<dbReference type="GO" id="GO:0046872">
    <property type="term" value="F:metal ion binding"/>
    <property type="evidence" value="ECO:0007669"/>
    <property type="project" value="UniProtKB-KW"/>
</dbReference>
<accession>A0A2P2DAN5</accession>
<comment type="cofactor">
    <cofactor evidence="1">
        <name>[4Fe-4S] cluster</name>
        <dbReference type="ChEBI" id="CHEBI:49883"/>
    </cofactor>
</comment>
<evidence type="ECO:0000259" key="8">
    <source>
        <dbReference type="PROSITE" id="PS51379"/>
    </source>
</evidence>
<dbReference type="AlphaFoldDB" id="A0A2P2DAN5"/>
<keyword evidence="10" id="KW-1185">Reference proteome</keyword>
<evidence type="ECO:0000256" key="2">
    <source>
        <dbReference type="ARBA" id="ARBA00009173"/>
    </source>
</evidence>
<comment type="similarity">
    <text evidence="2">Belongs to the complex I 20 kDa subunit family.</text>
</comment>
<evidence type="ECO:0000313" key="9">
    <source>
        <dbReference type="EMBL" id="GBF41691.1"/>
    </source>
</evidence>
<dbReference type="InterPro" id="IPR006137">
    <property type="entry name" value="NADH_UbQ_OxRdtase-like_20kDa"/>
</dbReference>
<dbReference type="Gene3D" id="3.30.70.20">
    <property type="match status" value="1"/>
</dbReference>
<dbReference type="Gene3D" id="3.40.50.12280">
    <property type="match status" value="1"/>
</dbReference>
<dbReference type="InterPro" id="IPR052375">
    <property type="entry name" value="Complex_I_20kDa-like"/>
</dbReference>
<proteinExistence type="inferred from homology"/>
<organism evidence="9 10">
    <name type="scientific">Leptospira ellinghausenii</name>
    <dbReference type="NCBI Taxonomy" id="1917822"/>
    <lineage>
        <taxon>Bacteria</taxon>
        <taxon>Pseudomonadati</taxon>
        <taxon>Spirochaetota</taxon>
        <taxon>Spirochaetia</taxon>
        <taxon>Leptospirales</taxon>
        <taxon>Leptospiraceae</taxon>
        <taxon>Leptospira</taxon>
    </lineage>
</organism>
<dbReference type="SUPFAM" id="SSF56770">
    <property type="entry name" value="HydA/Nqo6-like"/>
    <property type="match status" value="1"/>
</dbReference>
<dbReference type="PROSITE" id="PS51379">
    <property type="entry name" value="4FE4S_FER_2"/>
    <property type="match status" value="2"/>
</dbReference>
<comment type="similarity">
    <text evidence="3">Belongs to the FrhG family.</text>
</comment>
<dbReference type="PROSITE" id="PS00198">
    <property type="entry name" value="4FE4S_FER_1"/>
    <property type="match status" value="1"/>
</dbReference>
<evidence type="ECO:0000313" key="10">
    <source>
        <dbReference type="Proteomes" id="UP000245206"/>
    </source>
</evidence>
<evidence type="ECO:0000256" key="6">
    <source>
        <dbReference type="ARBA" id="ARBA00023004"/>
    </source>
</evidence>